<accession>D9QQD7</accession>
<dbReference type="OrthoDB" id="4278026at2"/>
<protein>
    <submittedName>
        <fullName evidence="1">IS605 family transposase OrfB</fullName>
    </submittedName>
</protein>
<evidence type="ECO:0000313" key="1">
    <source>
        <dbReference type="EMBL" id="ADL12728.1"/>
    </source>
</evidence>
<proteinExistence type="predicted"/>
<name>D9QQD7_ACEAZ</name>
<gene>
    <name evidence="1" type="ordered locus">Acear_1209</name>
</gene>
<dbReference type="HOGENOM" id="CLU_1393653_0_0_9"/>
<dbReference type="Proteomes" id="UP000001661">
    <property type="component" value="Chromosome"/>
</dbReference>
<dbReference type="AlphaFoldDB" id="D9QQD7"/>
<keyword evidence="2" id="KW-1185">Reference proteome</keyword>
<dbReference type="RefSeq" id="WP_013278174.1">
    <property type="nucleotide sequence ID" value="NC_014378.1"/>
</dbReference>
<dbReference type="KEGG" id="aar:Acear_1209"/>
<organism evidence="1 2">
    <name type="scientific">Acetohalobium arabaticum (strain ATCC 49924 / DSM 5501 / Z-7288)</name>
    <dbReference type="NCBI Taxonomy" id="574087"/>
    <lineage>
        <taxon>Bacteria</taxon>
        <taxon>Bacillati</taxon>
        <taxon>Bacillota</taxon>
        <taxon>Clostridia</taxon>
        <taxon>Halanaerobiales</taxon>
        <taxon>Halobacteroidaceae</taxon>
        <taxon>Acetohalobium</taxon>
    </lineage>
</organism>
<sequence length="195" mass="23084">MSNKHHITVHHIKLFKLTKTKRKQLNNLLKDWNKAIRSALKIVKHWDFTTYTKSHKQTYRVLRHNFNLPSQVAVEANRKAVETYKSASEKYRNNVQFHSQVPVSLVNEKGFELINNDSRYIAKIPIKGRKSIYCPLSFGEYQLNKIENPKYKLKTAKLYKYNNEWYIDLIMEYEQPKRETDTILGIDLGIVKLAT</sequence>
<reference evidence="1 2" key="1">
    <citation type="journal article" date="2010" name="Stand. Genomic Sci.">
        <title>Complete genome sequence of Acetohalobium arabaticum type strain (Z-7288).</title>
        <authorList>
            <person name="Sikorski J."/>
            <person name="Lapidus A."/>
            <person name="Chertkov O."/>
            <person name="Lucas S."/>
            <person name="Copeland A."/>
            <person name="Glavina Del Rio T."/>
            <person name="Nolan M."/>
            <person name="Tice H."/>
            <person name="Cheng J.F."/>
            <person name="Han C."/>
            <person name="Brambilla E."/>
            <person name="Pitluck S."/>
            <person name="Liolios K."/>
            <person name="Ivanova N."/>
            <person name="Mavromatis K."/>
            <person name="Mikhailova N."/>
            <person name="Pati A."/>
            <person name="Bruce D."/>
            <person name="Detter C."/>
            <person name="Tapia R."/>
            <person name="Goodwin L."/>
            <person name="Chen A."/>
            <person name="Palaniappan K."/>
            <person name="Land M."/>
            <person name="Hauser L."/>
            <person name="Chang Y.J."/>
            <person name="Jeffries C.D."/>
            <person name="Rohde M."/>
            <person name="Goker M."/>
            <person name="Spring S."/>
            <person name="Woyke T."/>
            <person name="Bristow J."/>
            <person name="Eisen J.A."/>
            <person name="Markowitz V."/>
            <person name="Hugenholtz P."/>
            <person name="Kyrpides N.C."/>
            <person name="Klenk H.P."/>
        </authorList>
    </citation>
    <scope>NUCLEOTIDE SEQUENCE [LARGE SCALE GENOMIC DNA]</scope>
    <source>
        <strain evidence="2">ATCC 49924 / DSM 5501 / Z-7288</strain>
    </source>
</reference>
<dbReference type="EMBL" id="CP002105">
    <property type="protein sequence ID" value="ADL12728.1"/>
    <property type="molecule type" value="Genomic_DNA"/>
</dbReference>
<evidence type="ECO:0000313" key="2">
    <source>
        <dbReference type="Proteomes" id="UP000001661"/>
    </source>
</evidence>